<gene>
    <name evidence="3" type="ORF">IBL28_00875</name>
</gene>
<dbReference type="SUPFAM" id="SSF51735">
    <property type="entry name" value="NAD(P)-binding Rossmann-fold domains"/>
    <property type="match status" value="1"/>
</dbReference>
<dbReference type="InterPro" id="IPR000683">
    <property type="entry name" value="Gfo/Idh/MocA-like_OxRdtase_N"/>
</dbReference>
<accession>A0A926JNF2</accession>
<dbReference type="PANTHER" id="PTHR43708:SF3">
    <property type="entry name" value="OXIDOREDUCTASE"/>
    <property type="match status" value="1"/>
</dbReference>
<dbReference type="EMBL" id="JACVDC010000001">
    <property type="protein sequence ID" value="MBC9794503.1"/>
    <property type="molecule type" value="Genomic_DNA"/>
</dbReference>
<dbReference type="InterPro" id="IPR055170">
    <property type="entry name" value="GFO_IDH_MocA-like_dom"/>
</dbReference>
<dbReference type="Gene3D" id="3.30.360.10">
    <property type="entry name" value="Dihydrodipicolinate Reductase, domain 2"/>
    <property type="match status" value="1"/>
</dbReference>
<proteinExistence type="predicted"/>
<dbReference type="RefSeq" id="WP_187963654.1">
    <property type="nucleotide sequence ID" value="NZ_JACVDC010000001.1"/>
</dbReference>
<dbReference type="PANTHER" id="PTHR43708">
    <property type="entry name" value="CONSERVED EXPRESSED OXIDOREDUCTASE (EUROFUNG)"/>
    <property type="match status" value="1"/>
</dbReference>
<protein>
    <submittedName>
        <fullName evidence="3">Gfo/Idh/MocA family oxidoreductase</fullName>
    </submittedName>
</protein>
<comment type="caution">
    <text evidence="3">The sequence shown here is derived from an EMBL/GenBank/DDBJ whole genome shotgun (WGS) entry which is preliminary data.</text>
</comment>
<dbReference type="Gene3D" id="3.40.50.720">
    <property type="entry name" value="NAD(P)-binding Rossmann-like Domain"/>
    <property type="match status" value="1"/>
</dbReference>
<dbReference type="GO" id="GO:0000166">
    <property type="term" value="F:nucleotide binding"/>
    <property type="evidence" value="ECO:0007669"/>
    <property type="project" value="InterPro"/>
</dbReference>
<dbReference type="InterPro" id="IPR036291">
    <property type="entry name" value="NAD(P)-bd_dom_sf"/>
</dbReference>
<evidence type="ECO:0000313" key="3">
    <source>
        <dbReference type="EMBL" id="MBC9794503.1"/>
    </source>
</evidence>
<dbReference type="AlphaFoldDB" id="A0A926JNF2"/>
<dbReference type="InterPro" id="IPR051317">
    <property type="entry name" value="Gfo/Idh/MocA_oxidoreduct"/>
</dbReference>
<dbReference type="SUPFAM" id="SSF55347">
    <property type="entry name" value="Glyceraldehyde-3-phosphate dehydrogenase-like, C-terminal domain"/>
    <property type="match status" value="1"/>
</dbReference>
<dbReference type="Pfam" id="PF01408">
    <property type="entry name" value="GFO_IDH_MocA"/>
    <property type="match status" value="1"/>
</dbReference>
<evidence type="ECO:0000259" key="2">
    <source>
        <dbReference type="Pfam" id="PF22725"/>
    </source>
</evidence>
<evidence type="ECO:0000313" key="4">
    <source>
        <dbReference type="Proteomes" id="UP000653730"/>
    </source>
</evidence>
<feature type="domain" description="GFO/IDH/MocA-like oxidoreductase" evidence="2">
    <location>
        <begin position="144"/>
        <end position="274"/>
    </location>
</feature>
<dbReference type="Pfam" id="PF22725">
    <property type="entry name" value="GFO_IDH_MocA_C3"/>
    <property type="match status" value="1"/>
</dbReference>
<dbReference type="Proteomes" id="UP000653730">
    <property type="component" value="Unassembled WGS sequence"/>
</dbReference>
<feature type="domain" description="Gfo/Idh/MocA-like oxidoreductase N-terminal" evidence="1">
    <location>
        <begin position="5"/>
        <end position="134"/>
    </location>
</feature>
<sequence>MRKLRMGMIGGGIGSFMGGVHRKASAMDGMIELVCGAFSSTSEKSRETGKSLYLPEDRCYGSFQEMISREKELPEGERMDFVSIVTPNHLHFEPAKMALENGFHVVCDKPMTLTVEEARSLEKLVRETGLLFALTHNYTGNAMVKQARAMVKNGDLGDIRKIHIQYLQGWMAAELDEQAAIKPWRADPKKSGVGGSLADIGTHAENLVSYITGTKITEIAADLGRVGEGRVLDNDGNILFRMENGAKGTMSISQIATGEENDLAIRVYGSKGSIQWNQEDSTRLYTKWIDKPEQTLTPDGNDIYDEVRAVSRIPKGHPEGYLEAFATIYRNFGRHLVSVLENNPIENPDYPTVSDGVKGVQFIYAAVESDKNNAAWTQI</sequence>
<evidence type="ECO:0000259" key="1">
    <source>
        <dbReference type="Pfam" id="PF01408"/>
    </source>
</evidence>
<reference evidence="3 4" key="1">
    <citation type="submission" date="2020-09" db="EMBL/GenBank/DDBJ databases">
        <title>Sinomicrobium weinanense sp. nov., a halophilic bacteria isolated from saline-alkali soil.</title>
        <authorList>
            <person name="Wu P."/>
            <person name="Ren H."/>
            <person name="Mei Y."/>
            <person name="Liang Y."/>
            <person name="Chen Z."/>
        </authorList>
    </citation>
    <scope>NUCLEOTIDE SEQUENCE [LARGE SCALE GENOMIC DNA]</scope>
    <source>
        <strain evidence="3 4">FJxs</strain>
    </source>
</reference>
<name>A0A926JNF2_9FLAO</name>
<keyword evidence="4" id="KW-1185">Reference proteome</keyword>
<organism evidence="3 4">
    <name type="scientific">Sinomicrobium weinanense</name>
    <dbReference type="NCBI Taxonomy" id="2842200"/>
    <lineage>
        <taxon>Bacteria</taxon>
        <taxon>Pseudomonadati</taxon>
        <taxon>Bacteroidota</taxon>
        <taxon>Flavobacteriia</taxon>
        <taxon>Flavobacteriales</taxon>
        <taxon>Flavobacteriaceae</taxon>
        <taxon>Sinomicrobium</taxon>
    </lineage>
</organism>